<dbReference type="InterPro" id="IPR001254">
    <property type="entry name" value="Trypsin_dom"/>
</dbReference>
<feature type="signal peptide" evidence="2">
    <location>
        <begin position="1"/>
        <end position="20"/>
    </location>
</feature>
<evidence type="ECO:0000259" key="3">
    <source>
        <dbReference type="PROSITE" id="PS50240"/>
    </source>
</evidence>
<evidence type="ECO:0000256" key="1">
    <source>
        <dbReference type="ARBA" id="ARBA00023157"/>
    </source>
</evidence>
<dbReference type="InterPro" id="IPR009003">
    <property type="entry name" value="Peptidase_S1_PA"/>
</dbReference>
<dbReference type="GO" id="GO:0006508">
    <property type="term" value="P:proteolysis"/>
    <property type="evidence" value="ECO:0007669"/>
    <property type="project" value="InterPro"/>
</dbReference>
<dbReference type="SUPFAM" id="SSF50494">
    <property type="entry name" value="Trypsin-like serine proteases"/>
    <property type="match status" value="1"/>
</dbReference>
<dbReference type="SMART" id="SM00020">
    <property type="entry name" value="Tryp_SPc"/>
    <property type="match status" value="1"/>
</dbReference>
<dbReference type="AlphaFoldDB" id="A0A7S1WR80"/>
<name>A0A7S1WR80_ALECA</name>
<feature type="chain" id="PRO_5031397254" description="Peptidase S1 domain-containing protein" evidence="2">
    <location>
        <begin position="21"/>
        <end position="319"/>
    </location>
</feature>
<dbReference type="CDD" id="cd00190">
    <property type="entry name" value="Tryp_SPc"/>
    <property type="match status" value="1"/>
</dbReference>
<evidence type="ECO:0000256" key="2">
    <source>
        <dbReference type="SAM" id="SignalP"/>
    </source>
</evidence>
<dbReference type="GO" id="GO:0004252">
    <property type="term" value="F:serine-type endopeptidase activity"/>
    <property type="evidence" value="ECO:0007669"/>
    <property type="project" value="InterPro"/>
</dbReference>
<dbReference type="PRINTS" id="PR00722">
    <property type="entry name" value="CHYMOTRYPSIN"/>
</dbReference>
<dbReference type="PROSITE" id="PS50240">
    <property type="entry name" value="TRYPSIN_DOM"/>
    <property type="match status" value="1"/>
</dbReference>
<dbReference type="PROSITE" id="PS00134">
    <property type="entry name" value="TRYPSIN_HIS"/>
    <property type="match status" value="1"/>
</dbReference>
<proteinExistence type="predicted"/>
<sequence>MLRIIHALGLLLAAQCLLLGTQNDPSSEPGVPLKKAFGPDHRSCRKLKGLANHSDGVIGGTVVTDPNEFPFLAWLGDNDGSMESQFCGGTLISDRTVLTAGHCLYNDNDKNAQLLVRLKVADMVAMMGVTRSVDNWRRHPEFNPMNLHNDLTLLLLNESVPASLVEPLRLSDGTKSFEQSGEKMIVGWGSTDEECHVYDTLLRKSAVPFGEIFGRTCSSPGSKQLRAQEDFDPNSQCCAGDYDGNMHYPGCGDSGGPLLAQDGGRWAQVGMVSYSYGVPYPDVFTRVSNFRDWIEKATEALLHEGKNPTVNRMEKQRHV</sequence>
<dbReference type="InterPro" id="IPR043504">
    <property type="entry name" value="Peptidase_S1_PA_chymotrypsin"/>
</dbReference>
<gene>
    <name evidence="4" type="ORF">ACAT0790_LOCUS59880</name>
</gene>
<reference evidence="4" key="1">
    <citation type="submission" date="2021-01" db="EMBL/GenBank/DDBJ databases">
        <authorList>
            <person name="Corre E."/>
            <person name="Pelletier E."/>
            <person name="Niang G."/>
            <person name="Scheremetjew M."/>
            <person name="Finn R."/>
            <person name="Kale V."/>
            <person name="Holt S."/>
            <person name="Cochrane G."/>
            <person name="Meng A."/>
            <person name="Brown T."/>
            <person name="Cohen L."/>
        </authorList>
    </citation>
    <scope>NUCLEOTIDE SEQUENCE</scope>
    <source>
        <strain evidence="4">OF101</strain>
    </source>
</reference>
<feature type="domain" description="Peptidase S1" evidence="3">
    <location>
        <begin position="57"/>
        <end position="299"/>
    </location>
</feature>
<evidence type="ECO:0000313" key="4">
    <source>
        <dbReference type="EMBL" id="CAD9183108.1"/>
    </source>
</evidence>
<keyword evidence="1" id="KW-1015">Disulfide bond</keyword>
<dbReference type="InterPro" id="IPR001314">
    <property type="entry name" value="Peptidase_S1A"/>
</dbReference>
<dbReference type="InterPro" id="IPR018114">
    <property type="entry name" value="TRYPSIN_HIS"/>
</dbReference>
<accession>A0A7S1WR80</accession>
<protein>
    <recommendedName>
        <fullName evidence="3">Peptidase S1 domain-containing protein</fullName>
    </recommendedName>
</protein>
<dbReference type="EMBL" id="HBGE01100565">
    <property type="protein sequence ID" value="CAD9183108.1"/>
    <property type="molecule type" value="Transcribed_RNA"/>
</dbReference>
<dbReference type="Pfam" id="PF00089">
    <property type="entry name" value="Trypsin"/>
    <property type="match status" value="1"/>
</dbReference>
<dbReference type="PANTHER" id="PTHR24256">
    <property type="entry name" value="TRYPTASE-RELATED"/>
    <property type="match status" value="1"/>
</dbReference>
<dbReference type="InterPro" id="IPR051487">
    <property type="entry name" value="Ser/Thr_Proteases_Immune/Dev"/>
</dbReference>
<dbReference type="Gene3D" id="2.40.10.10">
    <property type="entry name" value="Trypsin-like serine proteases"/>
    <property type="match status" value="1"/>
</dbReference>
<organism evidence="4">
    <name type="scientific">Alexandrium catenella</name>
    <name type="common">Red tide dinoflagellate</name>
    <name type="synonym">Gonyaulax catenella</name>
    <dbReference type="NCBI Taxonomy" id="2925"/>
    <lineage>
        <taxon>Eukaryota</taxon>
        <taxon>Sar</taxon>
        <taxon>Alveolata</taxon>
        <taxon>Dinophyceae</taxon>
        <taxon>Gonyaulacales</taxon>
        <taxon>Pyrocystaceae</taxon>
        <taxon>Alexandrium</taxon>
    </lineage>
</organism>
<keyword evidence="2" id="KW-0732">Signal</keyword>